<dbReference type="EMBL" id="JAGIZQ010000003">
    <property type="protein sequence ID" value="KAH6636850.1"/>
    <property type="molecule type" value="Genomic_DNA"/>
</dbReference>
<keyword evidence="2" id="KW-1185">Reference proteome</keyword>
<accession>A0ACB7PFT2</accession>
<sequence length="666" mass="71933">MADNNPNNPQNTSSWFRTFSRSSSNTTKQQPPPSQPGSQPPQPPTLQTRHTFHHIPTPASSTTPSASPTTGSPPTRSHHPHHQHSQHHHHRKSAGATLRTVSSFLSLKSTSSSSANNRSGSGGGHGGGHGGGGGALEAMPASLSMLPLTEVDYHHHHHSGYSSYAGSEGGGSGGVRSRSGSGRGGNERGAGAGEPWHNPNLMQMAEMLSSVMGRMGAGERLDPTYHSCILSLIEGFYHLTRKLRDTEEKLAEIKDLRERELEQFRGMTEEWIETGEAYKAEVKRLELALAKESKDGVASVALARHGSLVDRIGSKRFHAKLKRLHDLQHQDTAKEEQALLEDEEEPVDLAEATSSYRTLSAIPRILDSDNDIALSRIVERREFEEVLARCKRREGRVRAAPVFVRPGGVPEPHDILKDTLRAQEDSKPTARQDVFTETAREHATADSAGQSSLTPSLESQSSLSTDNESSSSSDESPDTGVRPAQPYLSLFGKLKGGQKKGKKQSELSESSDQLRKDQRERKGKGVLPHLTITTSQSRHQETLLVQPTDKKERHRCYSFDKGGDEVLSVTSPLFPSEVDSPLEPSTNKIAPTPAETNRLFSVLGLRNAVPDSEGGVPAAPTSDSSSSSISHSTSTNTVKWVGEDDGGGDGTADGGSSDYGRREGSD</sequence>
<organism evidence="1 2">
    <name type="scientific">Chaetomium tenue</name>
    <dbReference type="NCBI Taxonomy" id="1854479"/>
    <lineage>
        <taxon>Eukaryota</taxon>
        <taxon>Fungi</taxon>
        <taxon>Dikarya</taxon>
        <taxon>Ascomycota</taxon>
        <taxon>Pezizomycotina</taxon>
        <taxon>Sordariomycetes</taxon>
        <taxon>Sordariomycetidae</taxon>
        <taxon>Sordariales</taxon>
        <taxon>Chaetomiaceae</taxon>
        <taxon>Chaetomium</taxon>
    </lineage>
</organism>
<name>A0ACB7PFT2_9PEZI</name>
<gene>
    <name evidence="1" type="ORF">F5144DRAFT_601567</name>
</gene>
<reference evidence="1 2" key="1">
    <citation type="journal article" date="2021" name="Nat. Commun.">
        <title>Genetic determinants of endophytism in the Arabidopsis root mycobiome.</title>
        <authorList>
            <person name="Mesny F."/>
            <person name="Miyauchi S."/>
            <person name="Thiergart T."/>
            <person name="Pickel B."/>
            <person name="Atanasova L."/>
            <person name="Karlsson M."/>
            <person name="Huettel B."/>
            <person name="Barry K.W."/>
            <person name="Haridas S."/>
            <person name="Chen C."/>
            <person name="Bauer D."/>
            <person name="Andreopoulos W."/>
            <person name="Pangilinan J."/>
            <person name="LaButti K."/>
            <person name="Riley R."/>
            <person name="Lipzen A."/>
            <person name="Clum A."/>
            <person name="Drula E."/>
            <person name="Henrissat B."/>
            <person name="Kohler A."/>
            <person name="Grigoriev I.V."/>
            <person name="Martin F.M."/>
            <person name="Hacquard S."/>
        </authorList>
    </citation>
    <scope>NUCLEOTIDE SEQUENCE [LARGE SCALE GENOMIC DNA]</scope>
    <source>
        <strain evidence="1 2">MPI-SDFR-AT-0079</strain>
    </source>
</reference>
<evidence type="ECO:0000313" key="2">
    <source>
        <dbReference type="Proteomes" id="UP000724584"/>
    </source>
</evidence>
<evidence type="ECO:0000313" key="1">
    <source>
        <dbReference type="EMBL" id="KAH6636850.1"/>
    </source>
</evidence>
<protein>
    <submittedName>
        <fullName evidence="1">Uncharacterized protein</fullName>
    </submittedName>
</protein>
<comment type="caution">
    <text evidence="1">The sequence shown here is derived from an EMBL/GenBank/DDBJ whole genome shotgun (WGS) entry which is preliminary data.</text>
</comment>
<dbReference type="Proteomes" id="UP000724584">
    <property type="component" value="Unassembled WGS sequence"/>
</dbReference>
<proteinExistence type="predicted"/>